<sequence length="341" mass="37696">MIGTAFPLPSTDPQVGQQTSLCEVLMWIAGDTFHWLHNGHHRYPPAPGEESLTDMNIRHLRQFVGDRVKVFQFTKDQERQNGADWELWIHNRTHGVGLRIQAKKASKQSRYPFNYTVGKRNVYQCDLLVQHALAVGCVPVYLLYNHWDWAGGGEEEAAQAGLLCDHVVADGSHHGCTLLSAYRVQSEVGRKADGQNVRHKVLWAESLPWNRVLCDRRGAANASTSRSSSEIISDVFAAVKEMTLVGMDRSPTYSAGSTPGHGAGENVAHAQTPDVNRDDDAPVILRGGPHRLPPHVLQLLEADEAEPPAPPVPTVATVLVDVSDGRAQMPPNWFEGCVRYR</sequence>
<evidence type="ECO:0000313" key="3">
    <source>
        <dbReference type="Proteomes" id="UP000827138"/>
    </source>
</evidence>
<proteinExistence type="predicted"/>
<reference evidence="2 3" key="1">
    <citation type="submission" date="2021-08" db="EMBL/GenBank/DDBJ databases">
        <authorList>
            <person name="Ping M."/>
        </authorList>
    </citation>
    <scope>NUCLEOTIDE SEQUENCE [LARGE SCALE GENOMIC DNA]</scope>
    <source>
        <strain evidence="2 3">MG28</strain>
    </source>
</reference>
<dbReference type="Pfam" id="PF20320">
    <property type="entry name" value="DUF6615"/>
    <property type="match status" value="1"/>
</dbReference>
<dbReference type="Proteomes" id="UP000827138">
    <property type="component" value="Chromosome"/>
</dbReference>
<keyword evidence="3" id="KW-1185">Reference proteome</keyword>
<feature type="region of interest" description="Disordered" evidence="1">
    <location>
        <begin position="253"/>
        <end position="275"/>
    </location>
</feature>
<protein>
    <submittedName>
        <fullName evidence="2">Uncharacterized protein</fullName>
    </submittedName>
</protein>
<dbReference type="EMBL" id="CP080647">
    <property type="protein sequence ID" value="QYX76145.1"/>
    <property type="molecule type" value="Genomic_DNA"/>
</dbReference>
<dbReference type="InterPro" id="IPR046723">
    <property type="entry name" value="DUF6615"/>
</dbReference>
<gene>
    <name evidence="2" type="ORF">K1J60_06175</name>
</gene>
<evidence type="ECO:0000313" key="2">
    <source>
        <dbReference type="EMBL" id="QYX76145.1"/>
    </source>
</evidence>
<dbReference type="RefSeq" id="WP_220645280.1">
    <property type="nucleotide sequence ID" value="NZ_CP080647.1"/>
</dbReference>
<organism evidence="2 3">
    <name type="scientific">Streptomyces akebiae</name>
    <dbReference type="NCBI Taxonomy" id="2865673"/>
    <lineage>
        <taxon>Bacteria</taxon>
        <taxon>Bacillati</taxon>
        <taxon>Actinomycetota</taxon>
        <taxon>Actinomycetes</taxon>
        <taxon>Kitasatosporales</taxon>
        <taxon>Streptomycetaceae</taxon>
        <taxon>Streptomyces</taxon>
    </lineage>
</organism>
<evidence type="ECO:0000256" key="1">
    <source>
        <dbReference type="SAM" id="MobiDB-lite"/>
    </source>
</evidence>
<name>A0ABX8XK59_9ACTN</name>
<accession>A0ABX8XK59</accession>